<sequence length="169" mass="18778">MKDHDMVDAPPAPPEDKPGKPPQFSEHSTILTAEEIDGYWQIYGTTNPAVGKTLTGPEDFEPWHKALRVHASAAGLSRFFEAPVSPPEGCSPLALARFKAMETKAYIFLTSSLSSQLAITVSNMDSPFFILKRLEQSNQLKQSRRPWTEAYMALQPMLPPGKTVKEHLI</sequence>
<name>A0A9P4LR28_9PEZI</name>
<dbReference type="Proteomes" id="UP000799776">
    <property type="component" value="Unassembled WGS sequence"/>
</dbReference>
<accession>A0A9P4LR28</accession>
<evidence type="ECO:0000313" key="3">
    <source>
        <dbReference type="Proteomes" id="UP000799776"/>
    </source>
</evidence>
<gene>
    <name evidence="2" type="ORF">K490DRAFT_70158</name>
</gene>
<dbReference type="AlphaFoldDB" id="A0A9P4LR28"/>
<dbReference type="EMBL" id="ML978901">
    <property type="protein sequence ID" value="KAF2083130.1"/>
    <property type="molecule type" value="Genomic_DNA"/>
</dbReference>
<organism evidence="2 3">
    <name type="scientific">Saccharata proteae CBS 121410</name>
    <dbReference type="NCBI Taxonomy" id="1314787"/>
    <lineage>
        <taxon>Eukaryota</taxon>
        <taxon>Fungi</taxon>
        <taxon>Dikarya</taxon>
        <taxon>Ascomycota</taxon>
        <taxon>Pezizomycotina</taxon>
        <taxon>Dothideomycetes</taxon>
        <taxon>Dothideomycetes incertae sedis</taxon>
        <taxon>Botryosphaeriales</taxon>
        <taxon>Saccharataceae</taxon>
        <taxon>Saccharata</taxon>
    </lineage>
</organism>
<feature type="region of interest" description="Disordered" evidence="1">
    <location>
        <begin position="1"/>
        <end position="25"/>
    </location>
</feature>
<protein>
    <submittedName>
        <fullName evidence="2">Uncharacterized protein</fullName>
    </submittedName>
</protein>
<evidence type="ECO:0000256" key="1">
    <source>
        <dbReference type="SAM" id="MobiDB-lite"/>
    </source>
</evidence>
<proteinExistence type="predicted"/>
<comment type="caution">
    <text evidence="2">The sequence shown here is derived from an EMBL/GenBank/DDBJ whole genome shotgun (WGS) entry which is preliminary data.</text>
</comment>
<keyword evidence="3" id="KW-1185">Reference proteome</keyword>
<reference evidence="2" key="1">
    <citation type="journal article" date="2020" name="Stud. Mycol.">
        <title>101 Dothideomycetes genomes: a test case for predicting lifestyles and emergence of pathogens.</title>
        <authorList>
            <person name="Haridas S."/>
            <person name="Albert R."/>
            <person name="Binder M."/>
            <person name="Bloem J."/>
            <person name="Labutti K."/>
            <person name="Salamov A."/>
            <person name="Andreopoulos B."/>
            <person name="Baker S."/>
            <person name="Barry K."/>
            <person name="Bills G."/>
            <person name="Bluhm B."/>
            <person name="Cannon C."/>
            <person name="Castanera R."/>
            <person name="Culley D."/>
            <person name="Daum C."/>
            <person name="Ezra D."/>
            <person name="Gonzalez J."/>
            <person name="Henrissat B."/>
            <person name="Kuo A."/>
            <person name="Liang C."/>
            <person name="Lipzen A."/>
            <person name="Lutzoni F."/>
            <person name="Magnuson J."/>
            <person name="Mondo S."/>
            <person name="Nolan M."/>
            <person name="Ohm R."/>
            <person name="Pangilinan J."/>
            <person name="Park H.-J."/>
            <person name="Ramirez L."/>
            <person name="Alfaro M."/>
            <person name="Sun H."/>
            <person name="Tritt A."/>
            <person name="Yoshinaga Y."/>
            <person name="Zwiers L.-H."/>
            <person name="Turgeon B."/>
            <person name="Goodwin S."/>
            <person name="Spatafora J."/>
            <person name="Crous P."/>
            <person name="Grigoriev I."/>
        </authorList>
    </citation>
    <scope>NUCLEOTIDE SEQUENCE</scope>
    <source>
        <strain evidence="2">CBS 121410</strain>
    </source>
</reference>
<evidence type="ECO:0000313" key="2">
    <source>
        <dbReference type="EMBL" id="KAF2083130.1"/>
    </source>
</evidence>